<dbReference type="EMBL" id="BAABLF010000006">
    <property type="protein sequence ID" value="GAA5189553.1"/>
    <property type="molecule type" value="Genomic_DNA"/>
</dbReference>
<keyword evidence="1" id="KW-0812">Transmembrane</keyword>
<evidence type="ECO:0000256" key="1">
    <source>
        <dbReference type="SAM" id="Phobius"/>
    </source>
</evidence>
<organism evidence="2 3">
    <name type="scientific">Ferrimonas gelatinilytica</name>
    <dbReference type="NCBI Taxonomy" id="1255257"/>
    <lineage>
        <taxon>Bacteria</taxon>
        <taxon>Pseudomonadati</taxon>
        <taxon>Pseudomonadota</taxon>
        <taxon>Gammaproteobacteria</taxon>
        <taxon>Alteromonadales</taxon>
        <taxon>Ferrimonadaceae</taxon>
        <taxon>Ferrimonas</taxon>
    </lineage>
</organism>
<sequence>MTLAESNGKRRNHSWQFLILLVGISFCVGWTSSSYFYKNIELEKLQIADSLEVCAAWLKGAESDLEQCRDHSEVIQSKVDKLKEQAEHLDYLQQQSAFQYEALVTSTESEVEAWTKSGRRQFITGLSWLSADRVRIFYDDGHFDGTLDVRVEASPSVMRFSPLPQHANP</sequence>
<gene>
    <name evidence="2" type="ORF">GCM10025772_12200</name>
</gene>
<proteinExistence type="predicted"/>
<evidence type="ECO:0000313" key="3">
    <source>
        <dbReference type="Proteomes" id="UP001501600"/>
    </source>
</evidence>
<reference evidence="3" key="1">
    <citation type="journal article" date="2019" name="Int. J. Syst. Evol. Microbiol.">
        <title>The Global Catalogue of Microorganisms (GCM) 10K type strain sequencing project: providing services to taxonomists for standard genome sequencing and annotation.</title>
        <authorList>
            <consortium name="The Broad Institute Genomics Platform"/>
            <consortium name="The Broad Institute Genome Sequencing Center for Infectious Disease"/>
            <person name="Wu L."/>
            <person name="Ma J."/>
        </authorList>
    </citation>
    <scope>NUCLEOTIDE SEQUENCE [LARGE SCALE GENOMIC DNA]</scope>
    <source>
        <strain evidence="3">JCM 18720</strain>
    </source>
</reference>
<feature type="transmembrane region" description="Helical" evidence="1">
    <location>
        <begin position="15"/>
        <end position="37"/>
    </location>
</feature>
<comment type="caution">
    <text evidence="2">The sequence shown here is derived from an EMBL/GenBank/DDBJ whole genome shotgun (WGS) entry which is preliminary data.</text>
</comment>
<accession>A0ABP9RZQ2</accession>
<dbReference type="RefSeq" id="WP_345316154.1">
    <property type="nucleotide sequence ID" value="NZ_BAABLF010000006.1"/>
</dbReference>
<keyword evidence="1" id="KW-1133">Transmembrane helix</keyword>
<dbReference type="Proteomes" id="UP001501600">
    <property type="component" value="Unassembled WGS sequence"/>
</dbReference>
<name>A0ABP9RZQ2_9GAMM</name>
<evidence type="ECO:0000313" key="2">
    <source>
        <dbReference type="EMBL" id="GAA5189553.1"/>
    </source>
</evidence>
<keyword evidence="1" id="KW-0472">Membrane</keyword>
<keyword evidence="3" id="KW-1185">Reference proteome</keyword>
<protein>
    <submittedName>
        <fullName evidence="2">Uncharacterized protein</fullName>
    </submittedName>
</protein>